<feature type="compositionally biased region" description="Basic and acidic residues" evidence="1">
    <location>
        <begin position="531"/>
        <end position="548"/>
    </location>
</feature>
<feature type="compositionally biased region" description="Low complexity" evidence="1">
    <location>
        <begin position="446"/>
        <end position="457"/>
    </location>
</feature>
<feature type="compositionally biased region" description="Basic and acidic residues" evidence="1">
    <location>
        <begin position="405"/>
        <end position="419"/>
    </location>
</feature>
<dbReference type="SUPFAM" id="SSF55277">
    <property type="entry name" value="GYF domain"/>
    <property type="match status" value="1"/>
</dbReference>
<evidence type="ECO:0000313" key="3">
    <source>
        <dbReference type="Proteomes" id="UP001491310"/>
    </source>
</evidence>
<name>A0ABR2YJT1_9CHLO</name>
<feature type="region of interest" description="Disordered" evidence="1">
    <location>
        <begin position="23"/>
        <end position="632"/>
    </location>
</feature>
<feature type="compositionally biased region" description="Pro residues" evidence="1">
    <location>
        <begin position="597"/>
        <end position="608"/>
    </location>
</feature>
<accession>A0ABR2YJT1</accession>
<evidence type="ECO:0000256" key="1">
    <source>
        <dbReference type="SAM" id="MobiDB-lite"/>
    </source>
</evidence>
<feature type="compositionally biased region" description="Basic and acidic residues" evidence="1">
    <location>
        <begin position="97"/>
        <end position="115"/>
    </location>
</feature>
<feature type="compositionally biased region" description="Basic and acidic residues" evidence="1">
    <location>
        <begin position="342"/>
        <end position="355"/>
    </location>
</feature>
<feature type="compositionally biased region" description="Basic and acidic residues" evidence="1">
    <location>
        <begin position="488"/>
        <end position="515"/>
    </location>
</feature>
<dbReference type="EMBL" id="JALJOT010000010">
    <property type="protein sequence ID" value="KAK9906608.1"/>
    <property type="molecule type" value="Genomic_DNA"/>
</dbReference>
<sequence>MAGAGKRDDEDNILAHLLPLTAGAVSPFGFVEEDEEEVNYSETDEDLQSADLPGRGQREASLGGPAQEERSRAGAAPAASERKHEPISWHQWQGPAEHSKKDVATGRGGSEEGEQKTAAPTSSKDAHPEDAACTRVRRRERSDPTLGPPGPLELEETNEEAELRRARKKTSMWDVDAPASASNDDRAGPPEADAGKTRKRSRTPPGPPRLPSPPPAFDHPHSPRRRGRMSVSPPRRRVAISIDNLGPPRRVGRSPPWDPPSGQWQPGPGGQSPPHTWHLEDCGRSPWRHWPPPLRYFGGPPPGRDPLRPDLRDALPLPQPRYPGEWEPGRRSPPLRHLARGPFDRSRSPGRERRVAHSPGWPSRDAPPAHIHPGSLSYRRRSSPPRRSISPAFIDSRLPLRPRRVSVERRGAAEAGAERRQRHIGTSPAARRRSAERKPESRVPASKSSRLQVSSSSKEAAVRERPGEGTAGRSNDGKHGSRAADPPCAEKKEERKDEKASGASGEKRSAEKRAGPEQAARAGLPASAHEIVGEAEDRKGNASEKELKAGGTLAAQSDNKPNSSPAGATQQQKASDAANGNGHAADRNLKRRGAGDTPPPELPLPGPPRLAQSRLDQSAGPSLPAPSKHDEHRMEWLYLDPKGETQGPCSIADFKKWLGALRVQAHMRREYEEFQSCLVWRKDDRDRATRTTLRKLLG</sequence>
<comment type="caution">
    <text evidence="2">The sequence shown here is derived from an EMBL/GenBank/DDBJ whole genome shotgun (WGS) entry which is preliminary data.</text>
</comment>
<evidence type="ECO:0008006" key="4">
    <source>
        <dbReference type="Google" id="ProtNLM"/>
    </source>
</evidence>
<gene>
    <name evidence="2" type="ORF">WJX75_004899</name>
</gene>
<proteinExistence type="predicted"/>
<dbReference type="Gene3D" id="3.30.1490.40">
    <property type="match status" value="1"/>
</dbReference>
<dbReference type="InterPro" id="IPR035445">
    <property type="entry name" value="GYF-like_dom_sf"/>
</dbReference>
<reference evidence="2 3" key="1">
    <citation type="journal article" date="2024" name="Nat. Commun.">
        <title>Phylogenomics reveals the evolutionary origins of lichenization in chlorophyte algae.</title>
        <authorList>
            <person name="Puginier C."/>
            <person name="Libourel C."/>
            <person name="Otte J."/>
            <person name="Skaloud P."/>
            <person name="Haon M."/>
            <person name="Grisel S."/>
            <person name="Petersen M."/>
            <person name="Berrin J.G."/>
            <person name="Delaux P.M."/>
            <person name="Dal Grande F."/>
            <person name="Keller J."/>
        </authorList>
    </citation>
    <scope>NUCLEOTIDE SEQUENCE [LARGE SCALE GENOMIC DNA]</scope>
    <source>
        <strain evidence="2 3">SAG 216-7</strain>
    </source>
</reference>
<feature type="compositionally biased region" description="Pro residues" evidence="1">
    <location>
        <begin position="204"/>
        <end position="217"/>
    </location>
</feature>
<feature type="compositionally biased region" description="Basic residues" evidence="1">
    <location>
        <begin position="222"/>
        <end position="238"/>
    </location>
</feature>
<feature type="compositionally biased region" description="Basic and acidic residues" evidence="1">
    <location>
        <begin position="183"/>
        <end position="196"/>
    </location>
</feature>
<feature type="compositionally biased region" description="Polar residues" evidence="1">
    <location>
        <begin position="554"/>
        <end position="574"/>
    </location>
</feature>
<evidence type="ECO:0000313" key="2">
    <source>
        <dbReference type="EMBL" id="KAK9906608.1"/>
    </source>
</evidence>
<organism evidence="2 3">
    <name type="scientific">Coccomyxa subellipsoidea</name>
    <dbReference type="NCBI Taxonomy" id="248742"/>
    <lineage>
        <taxon>Eukaryota</taxon>
        <taxon>Viridiplantae</taxon>
        <taxon>Chlorophyta</taxon>
        <taxon>core chlorophytes</taxon>
        <taxon>Trebouxiophyceae</taxon>
        <taxon>Trebouxiophyceae incertae sedis</taxon>
        <taxon>Coccomyxaceae</taxon>
        <taxon>Coccomyxa</taxon>
    </lineage>
</organism>
<feature type="compositionally biased region" description="Pro residues" evidence="1">
    <location>
        <begin position="289"/>
        <end position="304"/>
    </location>
</feature>
<protein>
    <recommendedName>
        <fullName evidence="4">GYF domain-containing protein</fullName>
    </recommendedName>
</protein>
<dbReference type="Proteomes" id="UP001491310">
    <property type="component" value="Unassembled WGS sequence"/>
</dbReference>
<keyword evidence="3" id="KW-1185">Reference proteome</keyword>
<feature type="compositionally biased region" description="Acidic residues" evidence="1">
    <location>
        <begin position="31"/>
        <end position="48"/>
    </location>
</feature>